<reference evidence="2 3" key="1">
    <citation type="submission" date="2018-08" db="EMBL/GenBank/DDBJ databases">
        <title>Recombination of ecologically and evolutionarily significant loci maintains genetic cohesion in the Pseudomonas syringae species complex.</title>
        <authorList>
            <person name="Dillon M."/>
            <person name="Thakur S."/>
            <person name="Almeida R.N.D."/>
            <person name="Weir B.S."/>
            <person name="Guttman D.S."/>
        </authorList>
    </citation>
    <scope>NUCLEOTIDE SEQUENCE [LARGE SCALE GENOMIC DNA]</scope>
    <source>
        <strain evidence="2 3">ICMP 2821</strain>
    </source>
</reference>
<keyword evidence="1" id="KW-0704">Schiff base</keyword>
<dbReference type="AlphaFoldDB" id="A0A3M3LA17"/>
<dbReference type="PANTHER" id="PTHR10683:SF18">
    <property type="entry name" value="TRANSALDOLASE"/>
    <property type="match status" value="1"/>
</dbReference>
<dbReference type="GO" id="GO:0005829">
    <property type="term" value="C:cytosol"/>
    <property type="evidence" value="ECO:0007669"/>
    <property type="project" value="TreeGrafter"/>
</dbReference>
<organism evidence="2 3">
    <name type="scientific">Pseudomonas cannabina</name>
    <dbReference type="NCBI Taxonomy" id="86840"/>
    <lineage>
        <taxon>Bacteria</taxon>
        <taxon>Pseudomonadati</taxon>
        <taxon>Pseudomonadota</taxon>
        <taxon>Gammaproteobacteria</taxon>
        <taxon>Pseudomonadales</taxon>
        <taxon>Pseudomonadaceae</taxon>
        <taxon>Pseudomonas</taxon>
    </lineage>
</organism>
<dbReference type="SUPFAM" id="SSF51569">
    <property type="entry name" value="Aldolase"/>
    <property type="match status" value="1"/>
</dbReference>
<comment type="caution">
    <text evidence="2">The sequence shown here is derived from an EMBL/GenBank/DDBJ whole genome shotgun (WGS) entry which is preliminary data.</text>
</comment>
<dbReference type="InterPro" id="IPR001585">
    <property type="entry name" value="TAL/FSA"/>
</dbReference>
<proteinExistence type="predicted"/>
<name>A0A3M3LA17_PSECA</name>
<evidence type="ECO:0000313" key="2">
    <source>
        <dbReference type="EMBL" id="RMN32127.1"/>
    </source>
</evidence>
<dbReference type="Proteomes" id="UP000281372">
    <property type="component" value="Unassembled WGS sequence"/>
</dbReference>
<dbReference type="InterPro" id="IPR013785">
    <property type="entry name" value="Aldolase_TIM"/>
</dbReference>
<dbReference type="GO" id="GO:0004801">
    <property type="term" value="F:transaldolase activity"/>
    <property type="evidence" value="ECO:0007669"/>
    <property type="project" value="TreeGrafter"/>
</dbReference>
<dbReference type="PROSITE" id="PS01054">
    <property type="entry name" value="TRANSALDOLASE_1"/>
    <property type="match status" value="1"/>
</dbReference>
<dbReference type="EMBL" id="RBOW01000416">
    <property type="protein sequence ID" value="RMN32127.1"/>
    <property type="molecule type" value="Genomic_DNA"/>
</dbReference>
<gene>
    <name evidence="2" type="ORF">ALQ64_05523</name>
</gene>
<dbReference type="Pfam" id="PF00923">
    <property type="entry name" value="TAL_FSA"/>
    <property type="match status" value="1"/>
</dbReference>
<sequence>MGGSARVMSSNRTGQSTLMTSKLDQLKKFTTVVADTGDFGAIESLKPQDATTNPSLLLKAASSEGNKPMLREAFSGSNGDIGLACDRFAVAIGQEILKVVPGRVSTEVDAR</sequence>
<evidence type="ECO:0000313" key="3">
    <source>
        <dbReference type="Proteomes" id="UP000281372"/>
    </source>
</evidence>
<protein>
    <submittedName>
        <fullName evidence="2">Transaldolase</fullName>
    </submittedName>
</protein>
<dbReference type="GO" id="GO:0006098">
    <property type="term" value="P:pentose-phosphate shunt"/>
    <property type="evidence" value="ECO:0007669"/>
    <property type="project" value="UniProtKB-UniPathway"/>
</dbReference>
<feature type="non-terminal residue" evidence="2">
    <location>
        <position position="111"/>
    </location>
</feature>
<dbReference type="GO" id="GO:0005975">
    <property type="term" value="P:carbohydrate metabolic process"/>
    <property type="evidence" value="ECO:0007669"/>
    <property type="project" value="InterPro"/>
</dbReference>
<dbReference type="InterPro" id="IPR018225">
    <property type="entry name" value="Transaldolase_AS"/>
</dbReference>
<dbReference type="Gene3D" id="3.20.20.70">
    <property type="entry name" value="Aldolase class I"/>
    <property type="match status" value="1"/>
</dbReference>
<dbReference type="UniPathway" id="UPA00115">
    <property type="reaction ID" value="UER00414"/>
</dbReference>
<dbReference type="PANTHER" id="PTHR10683">
    <property type="entry name" value="TRANSALDOLASE"/>
    <property type="match status" value="1"/>
</dbReference>
<accession>A0A3M3LA17</accession>
<evidence type="ECO:0000256" key="1">
    <source>
        <dbReference type="ARBA" id="ARBA00023270"/>
    </source>
</evidence>